<organism evidence="2 3">
    <name type="scientific">Rangifer tarandus platyrhynchus</name>
    <name type="common">Svalbard reindeer</name>
    <dbReference type="NCBI Taxonomy" id="3082113"/>
    <lineage>
        <taxon>Eukaryota</taxon>
        <taxon>Metazoa</taxon>
        <taxon>Chordata</taxon>
        <taxon>Craniata</taxon>
        <taxon>Vertebrata</taxon>
        <taxon>Euteleostomi</taxon>
        <taxon>Mammalia</taxon>
        <taxon>Eutheria</taxon>
        <taxon>Laurasiatheria</taxon>
        <taxon>Artiodactyla</taxon>
        <taxon>Ruminantia</taxon>
        <taxon>Pecora</taxon>
        <taxon>Cervidae</taxon>
        <taxon>Odocoileinae</taxon>
        <taxon>Rangifer</taxon>
    </lineage>
</organism>
<evidence type="ECO:0000313" key="3">
    <source>
        <dbReference type="Proteomes" id="UP001176941"/>
    </source>
</evidence>
<dbReference type="Proteomes" id="UP001176941">
    <property type="component" value="Chromosome 11"/>
</dbReference>
<keyword evidence="1" id="KW-0472">Membrane</keyword>
<dbReference type="EMBL" id="OX459947">
    <property type="protein sequence ID" value="CAI9154613.1"/>
    <property type="molecule type" value="Genomic_DNA"/>
</dbReference>
<proteinExistence type="predicted"/>
<evidence type="ECO:0000256" key="1">
    <source>
        <dbReference type="SAM" id="Phobius"/>
    </source>
</evidence>
<feature type="transmembrane region" description="Helical" evidence="1">
    <location>
        <begin position="91"/>
        <end position="114"/>
    </location>
</feature>
<keyword evidence="3" id="KW-1185">Reference proteome</keyword>
<reference evidence="2" key="1">
    <citation type="submission" date="2023-04" db="EMBL/GenBank/DDBJ databases">
        <authorList>
            <consortium name="ELIXIR-Norway"/>
        </authorList>
    </citation>
    <scope>NUCLEOTIDE SEQUENCE [LARGE SCALE GENOMIC DNA]</scope>
</reference>
<keyword evidence="1" id="KW-0812">Transmembrane</keyword>
<name>A0ABN8XZ20_RANTA</name>
<keyword evidence="1" id="KW-1133">Transmembrane helix</keyword>
<evidence type="ECO:0000313" key="2">
    <source>
        <dbReference type="EMBL" id="CAI9154613.1"/>
    </source>
</evidence>
<protein>
    <submittedName>
        <fullName evidence="2">Uncharacterized protein</fullName>
    </submittedName>
</protein>
<accession>A0ABN8XZ20</accession>
<sequence>MGMWIQWAPRSPKKVVMVPGHVCFGHGASKTSSGENPPPQTSCVQAQGQECIISLQRLFDFCHSSIYMIVLLWKFVISECNIVLSEEPLESVLFASFVTFWQLHFMLFATVLIMGTTCH</sequence>
<gene>
    <name evidence="2" type="ORF">MRATA1EN1_LOCUS3575</name>
</gene>
<feature type="transmembrane region" description="Helical" evidence="1">
    <location>
        <begin position="66"/>
        <end position="85"/>
    </location>
</feature>